<gene>
    <name evidence="4" type="ORF">A5866_001722</name>
</gene>
<evidence type="ECO:0000256" key="2">
    <source>
        <dbReference type="PROSITE-ProRule" id="PRU00335"/>
    </source>
</evidence>
<dbReference type="InterPro" id="IPR050624">
    <property type="entry name" value="HTH-type_Tx_Regulator"/>
</dbReference>
<name>A0ABZ2T6Z4_9ENTE</name>
<accession>A0ABZ2T6Z4</accession>
<feature type="DNA-binding region" description="H-T-H motif" evidence="2">
    <location>
        <begin position="31"/>
        <end position="50"/>
    </location>
</feature>
<evidence type="ECO:0000259" key="3">
    <source>
        <dbReference type="PROSITE" id="PS50977"/>
    </source>
</evidence>
<dbReference type="RefSeq" id="WP_176271395.1">
    <property type="nucleotide sequence ID" value="NZ_CP147248.1"/>
</dbReference>
<proteinExistence type="predicted"/>
<dbReference type="PANTHER" id="PTHR43479">
    <property type="entry name" value="ACREF/ENVCD OPERON REPRESSOR-RELATED"/>
    <property type="match status" value="1"/>
</dbReference>
<reference evidence="4 5" key="2">
    <citation type="submission" date="2024-03" db="EMBL/GenBank/DDBJ databases">
        <title>The Genome Sequence of Enterococcus sp. DIV0727d.</title>
        <authorList>
            <consortium name="The Broad Institute Genomics Platform"/>
            <consortium name="The Broad Institute Microbial Omics Core"/>
            <consortium name="The Broad Institute Genomic Center for Infectious Diseases"/>
            <person name="Earl A."/>
            <person name="Manson A."/>
            <person name="Gilmore M."/>
            <person name="Schwartman J."/>
            <person name="Shea T."/>
            <person name="Abouelleil A."/>
            <person name="Cao P."/>
            <person name="Chapman S."/>
            <person name="Cusick C."/>
            <person name="Young S."/>
            <person name="Neafsey D."/>
            <person name="Nusbaum C."/>
            <person name="Birren B."/>
        </authorList>
    </citation>
    <scope>NUCLEOTIDE SEQUENCE [LARGE SCALE GENOMIC DNA]</scope>
    <source>
        <strain evidence="4 5">12C11_DIV0727</strain>
    </source>
</reference>
<sequence length="183" mass="21544">MGIDLRVDKTKTFIQKSFIHLLEVKHFEKITVKDICRSAKVGRSTFYTHYSDKFDLFEQIITSYTDLFDSLIQKRFSTTNLSVTLNSIFKELNVNKEELKVLFYSSFGEYALERNFLSILKKYISQYLGRISKYKRINLPFEFLVELYSANAMVSIKYSLENELSEDISSFMENFFESAITKV</sequence>
<dbReference type="InterPro" id="IPR009057">
    <property type="entry name" value="Homeodomain-like_sf"/>
</dbReference>
<dbReference type="InterPro" id="IPR001647">
    <property type="entry name" value="HTH_TetR"/>
</dbReference>
<evidence type="ECO:0000313" key="4">
    <source>
        <dbReference type="EMBL" id="WYJ86638.1"/>
    </source>
</evidence>
<evidence type="ECO:0000256" key="1">
    <source>
        <dbReference type="ARBA" id="ARBA00023125"/>
    </source>
</evidence>
<keyword evidence="1 2" id="KW-0238">DNA-binding</keyword>
<dbReference type="PROSITE" id="PS50977">
    <property type="entry name" value="HTH_TETR_2"/>
    <property type="match status" value="1"/>
</dbReference>
<protein>
    <recommendedName>
        <fullName evidence="3">HTH tetR-type domain-containing protein</fullName>
    </recommendedName>
</protein>
<dbReference type="Proteomes" id="UP000195080">
    <property type="component" value="Chromosome"/>
</dbReference>
<feature type="domain" description="HTH tetR-type" evidence="3">
    <location>
        <begin position="8"/>
        <end position="68"/>
    </location>
</feature>
<dbReference type="Gene3D" id="1.10.357.10">
    <property type="entry name" value="Tetracycline Repressor, domain 2"/>
    <property type="match status" value="1"/>
</dbReference>
<dbReference type="Pfam" id="PF00440">
    <property type="entry name" value="TetR_N"/>
    <property type="match status" value="1"/>
</dbReference>
<evidence type="ECO:0000313" key="5">
    <source>
        <dbReference type="Proteomes" id="UP000195080"/>
    </source>
</evidence>
<organism evidence="4 5">
    <name type="scientific">Candidatus Enterococcus lemimoniae</name>
    <dbReference type="NCBI Taxonomy" id="1834167"/>
    <lineage>
        <taxon>Bacteria</taxon>
        <taxon>Bacillati</taxon>
        <taxon>Bacillota</taxon>
        <taxon>Bacilli</taxon>
        <taxon>Lactobacillales</taxon>
        <taxon>Enterococcaceae</taxon>
        <taxon>Enterococcus</taxon>
    </lineage>
</organism>
<dbReference type="EMBL" id="CP147248">
    <property type="protein sequence ID" value="WYJ86638.1"/>
    <property type="molecule type" value="Genomic_DNA"/>
</dbReference>
<reference evidence="5" key="1">
    <citation type="submission" date="2017-05" db="EMBL/GenBank/DDBJ databases">
        <title>The Genome Sequence of EEnterococcus faecalis 9F2_4866.</title>
        <authorList>
            <consortium name="The Broad Institute Genomics Platform"/>
            <consortium name="The Broad Institute Genomic Center for Infectious Diseases"/>
            <person name="Earl A."/>
            <person name="Manson A."/>
            <person name="Schwartman J."/>
            <person name="Gilmore M."/>
            <person name="Abouelleil A."/>
            <person name="Cao P."/>
            <person name="Chapman S."/>
            <person name="Cusick C."/>
            <person name="Shea T."/>
            <person name="Young S."/>
            <person name="Neafsey D."/>
            <person name="Nusbaum C."/>
            <person name="Birren B."/>
        </authorList>
    </citation>
    <scope>NUCLEOTIDE SEQUENCE [LARGE SCALE GENOMIC DNA]</scope>
    <source>
        <strain evidence="5">12C11_DIV0727</strain>
    </source>
</reference>
<dbReference type="PANTHER" id="PTHR43479:SF7">
    <property type="entry name" value="TETR-FAMILY TRANSCRIPTIONAL REGULATOR"/>
    <property type="match status" value="1"/>
</dbReference>
<dbReference type="SUPFAM" id="SSF46689">
    <property type="entry name" value="Homeodomain-like"/>
    <property type="match status" value="1"/>
</dbReference>
<keyword evidence="5" id="KW-1185">Reference proteome</keyword>